<feature type="transmembrane region" description="Helical" evidence="4">
    <location>
        <begin position="81"/>
        <end position="114"/>
    </location>
</feature>
<dbReference type="PROSITE" id="PS00379">
    <property type="entry name" value="CDP_ALCOHOL_P_TRANSF"/>
    <property type="match status" value="1"/>
</dbReference>
<evidence type="ECO:0000256" key="3">
    <source>
        <dbReference type="SAM" id="MobiDB-lite"/>
    </source>
</evidence>
<reference evidence="5 6" key="1">
    <citation type="submission" date="2018-12" db="EMBL/GenBank/DDBJ databases">
        <authorList>
            <consortium name="Pathogen Informatics"/>
        </authorList>
    </citation>
    <scope>NUCLEOTIDE SEQUENCE [LARGE SCALE GENOMIC DNA]</scope>
    <source>
        <strain evidence="5 6">NCTC11636</strain>
    </source>
</reference>
<sequence>MASAEQASGVPAGRPGTTQDTTAPPHAQGQRPPDRVSGGDQGSEGVAARVRAALAALDAAQKPGAGVPAYTRWVNRRGARLVAAVGAVAGWTPTMVTAASAVLSAAGMCLLLLLPPATWSGLPVAVALAAGYLLDSADGQLARLTGTSSRTGEWVDHVVDAFRSPAIHLTTAVAVLVHRPDSPWLAGVALVYAWVTSGQFLSQILAEAFVRRAGRPQTRGGDLRSWVLAPTDPGVLCWSFVLWGLPSAFSLTYTLLAVVAVLHSAASLRRRHRDLRALDAAQAGAGRAGGGTGA</sequence>
<accession>A0A3S4RGN7</accession>
<gene>
    <name evidence="5" type="ORF">NCTC11636_02088</name>
</gene>
<keyword evidence="4" id="KW-0812">Transmembrane</keyword>
<name>A0A3S4RGN7_9ACTO</name>
<protein>
    <submittedName>
        <fullName evidence="5">sn-1,2-diacylglycerol ethanolamine- and cholinephosphotranferases</fullName>
    </submittedName>
</protein>
<comment type="similarity">
    <text evidence="2">Belongs to the CDP-alcohol phosphatidyltransferase class-I family.</text>
</comment>
<feature type="transmembrane region" description="Helical" evidence="4">
    <location>
        <begin position="184"/>
        <end position="205"/>
    </location>
</feature>
<dbReference type="GO" id="GO:0016020">
    <property type="term" value="C:membrane"/>
    <property type="evidence" value="ECO:0007669"/>
    <property type="project" value="InterPro"/>
</dbReference>
<keyword evidence="4" id="KW-1133">Transmembrane helix</keyword>
<keyword evidence="1 2" id="KW-0808">Transferase</keyword>
<dbReference type="InterPro" id="IPR043130">
    <property type="entry name" value="CDP-OH_PTrfase_TM_dom"/>
</dbReference>
<feature type="region of interest" description="Disordered" evidence="3">
    <location>
        <begin position="1"/>
        <end position="44"/>
    </location>
</feature>
<dbReference type="EMBL" id="LR134350">
    <property type="protein sequence ID" value="VEG29531.1"/>
    <property type="molecule type" value="Genomic_DNA"/>
</dbReference>
<dbReference type="InterPro" id="IPR048254">
    <property type="entry name" value="CDP_ALCOHOL_P_TRANSF_CS"/>
</dbReference>
<evidence type="ECO:0000256" key="4">
    <source>
        <dbReference type="SAM" id="Phobius"/>
    </source>
</evidence>
<evidence type="ECO:0000256" key="2">
    <source>
        <dbReference type="RuleBase" id="RU003750"/>
    </source>
</evidence>
<feature type="transmembrane region" description="Helical" evidence="4">
    <location>
        <begin position="251"/>
        <end position="268"/>
    </location>
</feature>
<dbReference type="GO" id="GO:0008654">
    <property type="term" value="P:phospholipid biosynthetic process"/>
    <property type="evidence" value="ECO:0007669"/>
    <property type="project" value="InterPro"/>
</dbReference>
<dbReference type="InterPro" id="IPR000462">
    <property type="entry name" value="CDP-OH_P_trans"/>
</dbReference>
<organism evidence="5 6">
    <name type="scientific">Actinomyces howellii</name>
    <dbReference type="NCBI Taxonomy" id="52771"/>
    <lineage>
        <taxon>Bacteria</taxon>
        <taxon>Bacillati</taxon>
        <taxon>Actinomycetota</taxon>
        <taxon>Actinomycetes</taxon>
        <taxon>Actinomycetales</taxon>
        <taxon>Actinomycetaceae</taxon>
        <taxon>Actinomyces</taxon>
    </lineage>
</organism>
<dbReference type="GO" id="GO:0016780">
    <property type="term" value="F:phosphotransferase activity, for other substituted phosphate groups"/>
    <property type="evidence" value="ECO:0007669"/>
    <property type="project" value="InterPro"/>
</dbReference>
<evidence type="ECO:0000256" key="1">
    <source>
        <dbReference type="ARBA" id="ARBA00022679"/>
    </source>
</evidence>
<dbReference type="AlphaFoldDB" id="A0A3S4RGN7"/>
<evidence type="ECO:0000313" key="6">
    <source>
        <dbReference type="Proteomes" id="UP000266895"/>
    </source>
</evidence>
<keyword evidence="4" id="KW-0472">Membrane</keyword>
<proteinExistence type="inferred from homology"/>
<dbReference type="Gene3D" id="1.20.120.1760">
    <property type="match status" value="1"/>
</dbReference>
<dbReference type="KEGG" id="ahw:NCTC11636_02088"/>
<keyword evidence="6" id="KW-1185">Reference proteome</keyword>
<evidence type="ECO:0000313" key="5">
    <source>
        <dbReference type="EMBL" id="VEG29531.1"/>
    </source>
</evidence>
<dbReference type="Pfam" id="PF01066">
    <property type="entry name" value="CDP-OH_P_transf"/>
    <property type="match status" value="1"/>
</dbReference>
<dbReference type="Proteomes" id="UP000266895">
    <property type="component" value="Chromosome"/>
</dbReference>